<keyword evidence="10" id="KW-0408">Iron</keyword>
<feature type="transmembrane region" description="Helical" evidence="13">
    <location>
        <begin position="161"/>
        <end position="186"/>
    </location>
</feature>
<keyword evidence="12 13" id="KW-0472">Membrane</keyword>
<dbReference type="PANTHER" id="PTHR11040:SF205">
    <property type="entry name" value="ZINC TRANSPORTER ZUPT"/>
    <property type="match status" value="1"/>
</dbReference>
<keyword evidence="7 13" id="KW-0862">Zinc</keyword>
<feature type="binding site" description="M1 metal binding site" evidence="13">
    <location>
        <position position="146"/>
    </location>
    <ligand>
        <name>Zn(2+)</name>
        <dbReference type="ChEBI" id="CHEBI:29105"/>
    </ligand>
</feature>
<evidence type="ECO:0000313" key="15">
    <source>
        <dbReference type="Proteomes" id="UP000253490"/>
    </source>
</evidence>
<dbReference type="InterPro" id="IPR003689">
    <property type="entry name" value="ZIP"/>
</dbReference>
<sequence>MDFNNVIFAFGLTLFAGLSTGIGSLLALFTKRTNYKFLSLALGFSAGVMVYISMIEILPKSKDYLITELGGELGPWVSVASFFAGILIIAIIDKLVPTEDNPHEPHIAEEIKMVEYINQHDKHSNHKLKRIGVLTALAIAIHNFPEGLATFVASIEDSSLGIPIAIAIAIHNIPEGIAISIPVFYATGNRKESFKLSLLSGLSEPLGAIIGYFLLYAFFGSMKLFIGILFGIVAGIMVFISLDELLPTARAYAETHLAMYGLVAGMAVMAVSLLLFM</sequence>
<dbReference type="NCBIfam" id="NF003243">
    <property type="entry name" value="PRK04201.1"/>
    <property type="match status" value="1"/>
</dbReference>
<dbReference type="InterPro" id="IPR023498">
    <property type="entry name" value="Zn_transptr_ZupT"/>
</dbReference>
<feature type="transmembrane region" description="Helical" evidence="13">
    <location>
        <begin position="37"/>
        <end position="58"/>
    </location>
</feature>
<feature type="binding site" description="M2 metal binding site" evidence="13">
    <location>
        <position position="204"/>
    </location>
    <ligand>
        <name>Fe(2+)</name>
        <dbReference type="ChEBI" id="CHEBI:29033"/>
    </ligand>
</feature>
<reference evidence="14 15" key="1">
    <citation type="submission" date="2018-06" db="EMBL/GenBank/DDBJ databases">
        <title>Genomic Encyclopedia of Type Strains, Phase IV (KMG-IV): sequencing the most valuable type-strain genomes for metagenomic binning, comparative biology and taxonomic classification.</title>
        <authorList>
            <person name="Goeker M."/>
        </authorList>
    </citation>
    <scope>NUCLEOTIDE SEQUENCE [LARGE SCALE GENOMIC DNA]</scope>
    <source>
        <strain evidence="14 15">DSM 22112</strain>
    </source>
</reference>
<evidence type="ECO:0000256" key="10">
    <source>
        <dbReference type="ARBA" id="ARBA00023004"/>
    </source>
</evidence>
<feature type="binding site" description="M1 metal binding site" evidence="13">
    <location>
        <position position="171"/>
    </location>
    <ligand>
        <name>Zn(2+)</name>
        <dbReference type="ChEBI" id="CHEBI:29105"/>
    </ligand>
</feature>
<keyword evidence="11 13" id="KW-0406">Ion transport</keyword>
<feature type="transmembrane region" description="Helical" evidence="13">
    <location>
        <begin position="73"/>
        <end position="92"/>
    </location>
</feature>
<keyword evidence="3 13" id="KW-0813">Transport</keyword>
<keyword evidence="5 13" id="KW-0812">Transmembrane</keyword>
<dbReference type="GO" id="GO:0005886">
    <property type="term" value="C:plasma membrane"/>
    <property type="evidence" value="ECO:0007669"/>
    <property type="project" value="UniProtKB-SubCell"/>
</dbReference>
<comment type="similarity">
    <text evidence="2 13">Belongs to the ZIP transporter (TC 2.A.5) family. ZupT subfamily.</text>
</comment>
<feature type="transmembrane region" description="Helical" evidence="13">
    <location>
        <begin position="131"/>
        <end position="155"/>
    </location>
</feature>
<comment type="caution">
    <text evidence="14">The sequence shown here is derived from an EMBL/GenBank/DDBJ whole genome shotgun (WGS) entry which is preliminary data.</text>
</comment>
<proteinExistence type="inferred from homology"/>
<dbReference type="Proteomes" id="UP000253490">
    <property type="component" value="Unassembled WGS sequence"/>
</dbReference>
<feature type="binding site" description="M2 metal binding site" evidence="13">
    <location>
        <position position="143"/>
    </location>
    <ligand>
        <name>Fe(2+)</name>
        <dbReference type="ChEBI" id="CHEBI:29033"/>
    </ligand>
</feature>
<evidence type="ECO:0000256" key="4">
    <source>
        <dbReference type="ARBA" id="ARBA00022475"/>
    </source>
</evidence>
<comment type="subcellular location">
    <subcellularLocation>
        <location evidence="1 13">Cell membrane</location>
        <topology evidence="1 13">Multi-pass membrane protein</topology>
    </subcellularLocation>
</comment>
<dbReference type="OrthoDB" id="9787346at2"/>
<dbReference type="PANTHER" id="PTHR11040">
    <property type="entry name" value="ZINC/IRON TRANSPORTER"/>
    <property type="match status" value="1"/>
</dbReference>
<feature type="binding site" description="M2 metal binding site" evidence="13">
    <location>
        <position position="172"/>
    </location>
    <ligand>
        <name>Fe(2+)</name>
        <dbReference type="ChEBI" id="CHEBI:29033"/>
    </ligand>
</feature>
<feature type="transmembrane region" description="Helical" evidence="13">
    <location>
        <begin position="257"/>
        <end position="276"/>
    </location>
</feature>
<accession>A0A366I6S7</accession>
<feature type="transmembrane region" description="Helical" evidence="13">
    <location>
        <begin position="6"/>
        <end position="30"/>
    </location>
</feature>
<evidence type="ECO:0000256" key="6">
    <source>
        <dbReference type="ARBA" id="ARBA00022723"/>
    </source>
</evidence>
<evidence type="ECO:0000256" key="7">
    <source>
        <dbReference type="ARBA" id="ARBA00022833"/>
    </source>
</evidence>
<organism evidence="14 15">
    <name type="scientific">Alkalibaculum bacchi</name>
    <dbReference type="NCBI Taxonomy" id="645887"/>
    <lineage>
        <taxon>Bacteria</taxon>
        <taxon>Bacillati</taxon>
        <taxon>Bacillota</taxon>
        <taxon>Clostridia</taxon>
        <taxon>Eubacteriales</taxon>
        <taxon>Eubacteriaceae</taxon>
        <taxon>Alkalibaculum</taxon>
    </lineage>
</organism>
<evidence type="ECO:0000256" key="11">
    <source>
        <dbReference type="ARBA" id="ARBA00023065"/>
    </source>
</evidence>
<keyword evidence="8 13" id="KW-0864">Zinc transport</keyword>
<keyword evidence="4 13" id="KW-1003">Cell membrane</keyword>
<keyword evidence="9 13" id="KW-1133">Transmembrane helix</keyword>
<evidence type="ECO:0000256" key="2">
    <source>
        <dbReference type="ARBA" id="ARBA00009703"/>
    </source>
</evidence>
<evidence type="ECO:0000256" key="5">
    <source>
        <dbReference type="ARBA" id="ARBA00022692"/>
    </source>
</evidence>
<dbReference type="GO" id="GO:0005385">
    <property type="term" value="F:zinc ion transmembrane transporter activity"/>
    <property type="evidence" value="ECO:0007669"/>
    <property type="project" value="UniProtKB-UniRule"/>
</dbReference>
<feature type="binding site" description="M2 metal binding site" evidence="13">
    <location>
        <position position="175"/>
    </location>
    <ligand>
        <name>Fe(2+)</name>
        <dbReference type="ChEBI" id="CHEBI:29033"/>
    </ligand>
</feature>
<evidence type="ECO:0000256" key="8">
    <source>
        <dbReference type="ARBA" id="ARBA00022906"/>
    </source>
</evidence>
<comment type="function">
    <text evidence="13">Mediates zinc uptake. May also transport other divalent cations.</text>
</comment>
<evidence type="ECO:0000256" key="12">
    <source>
        <dbReference type="ARBA" id="ARBA00023136"/>
    </source>
</evidence>
<protein>
    <recommendedName>
        <fullName evidence="13">Zinc transporter ZupT</fullName>
    </recommendedName>
</protein>
<dbReference type="Pfam" id="PF02535">
    <property type="entry name" value="Zip"/>
    <property type="match status" value="1"/>
</dbReference>
<feature type="transmembrane region" description="Helical" evidence="13">
    <location>
        <begin position="225"/>
        <end position="245"/>
    </location>
</feature>
<evidence type="ECO:0000313" key="14">
    <source>
        <dbReference type="EMBL" id="RBP64502.1"/>
    </source>
</evidence>
<feature type="binding site" description="M1 metal binding site" evidence="13">
    <location>
        <position position="175"/>
    </location>
    <ligand>
        <name>Zn(2+)</name>
        <dbReference type="ChEBI" id="CHEBI:29105"/>
    </ligand>
</feature>
<evidence type="ECO:0000256" key="9">
    <source>
        <dbReference type="ARBA" id="ARBA00022989"/>
    </source>
</evidence>
<feature type="transmembrane region" description="Helical" evidence="13">
    <location>
        <begin position="198"/>
        <end position="219"/>
    </location>
</feature>
<evidence type="ECO:0000256" key="1">
    <source>
        <dbReference type="ARBA" id="ARBA00004651"/>
    </source>
</evidence>
<dbReference type="GO" id="GO:0046872">
    <property type="term" value="F:metal ion binding"/>
    <property type="evidence" value="ECO:0007669"/>
    <property type="project" value="UniProtKB-KW"/>
</dbReference>
<evidence type="ECO:0000256" key="3">
    <source>
        <dbReference type="ARBA" id="ARBA00022448"/>
    </source>
</evidence>
<keyword evidence="15" id="KW-1185">Reference proteome</keyword>
<keyword evidence="6" id="KW-0479">Metal-binding</keyword>
<feature type="binding site" description="M2 metal binding site" evidence="13">
    <location>
        <position position="146"/>
    </location>
    <ligand>
        <name>Fe(2+)</name>
        <dbReference type="ChEBI" id="CHEBI:29033"/>
    </ligand>
</feature>
<dbReference type="HAMAP" id="MF_00548">
    <property type="entry name" value="ZupT"/>
    <property type="match status" value="1"/>
</dbReference>
<dbReference type="RefSeq" id="WP_113920650.1">
    <property type="nucleotide sequence ID" value="NZ_QNRX01000008.1"/>
</dbReference>
<dbReference type="AlphaFoldDB" id="A0A366I6S7"/>
<dbReference type="EMBL" id="QNRX01000008">
    <property type="protein sequence ID" value="RBP64502.1"/>
    <property type="molecule type" value="Genomic_DNA"/>
</dbReference>
<name>A0A366I6S7_9FIRM</name>
<evidence type="ECO:0000256" key="13">
    <source>
        <dbReference type="HAMAP-Rule" id="MF_00548"/>
    </source>
</evidence>
<gene>
    <name evidence="13" type="primary">zupT</name>
    <name evidence="14" type="ORF">DES36_108127</name>
</gene>
<comment type="catalytic activity">
    <reaction evidence="13">
        <text>Zn(2+)(in) = Zn(2+)(out)</text>
        <dbReference type="Rhea" id="RHEA:29351"/>
        <dbReference type="ChEBI" id="CHEBI:29105"/>
    </reaction>
</comment>